<evidence type="ECO:0000256" key="1">
    <source>
        <dbReference type="ARBA" id="ARBA00022801"/>
    </source>
</evidence>
<dbReference type="EMBL" id="LBIC01000010">
    <property type="protein sequence ID" value="KKW90377.1"/>
    <property type="molecule type" value="Genomic_DNA"/>
</dbReference>
<evidence type="ECO:0000313" key="3">
    <source>
        <dbReference type="EMBL" id="KKW90377.1"/>
    </source>
</evidence>
<dbReference type="GO" id="GO:0016020">
    <property type="term" value="C:membrane"/>
    <property type="evidence" value="ECO:0007669"/>
    <property type="project" value="TreeGrafter"/>
</dbReference>
<dbReference type="InterPro" id="IPR029058">
    <property type="entry name" value="AB_hydrolase_fold"/>
</dbReference>
<dbReference type="STRING" id="56193.YP76_20510"/>
<dbReference type="GO" id="GO:0016787">
    <property type="term" value="F:hydrolase activity"/>
    <property type="evidence" value="ECO:0007669"/>
    <property type="project" value="UniProtKB-KW"/>
</dbReference>
<organism evidence="3 4">
    <name type="scientific">Sphingobium chungbukense</name>
    <dbReference type="NCBI Taxonomy" id="56193"/>
    <lineage>
        <taxon>Bacteria</taxon>
        <taxon>Pseudomonadati</taxon>
        <taxon>Pseudomonadota</taxon>
        <taxon>Alphaproteobacteria</taxon>
        <taxon>Sphingomonadales</taxon>
        <taxon>Sphingomonadaceae</taxon>
        <taxon>Sphingobium</taxon>
    </lineage>
</organism>
<proteinExistence type="predicted"/>
<dbReference type="AlphaFoldDB" id="A0A0M3AJW0"/>
<dbReference type="PANTHER" id="PTHR43798:SF31">
    <property type="entry name" value="AB HYDROLASE SUPERFAMILY PROTEIN YCLE"/>
    <property type="match status" value="1"/>
</dbReference>
<feature type="domain" description="AB hydrolase-1" evidence="2">
    <location>
        <begin position="21"/>
        <end position="243"/>
    </location>
</feature>
<comment type="caution">
    <text evidence="3">The sequence shown here is derived from an EMBL/GenBank/DDBJ whole genome shotgun (WGS) entry which is preliminary data.</text>
</comment>
<keyword evidence="4" id="KW-1185">Reference proteome</keyword>
<protein>
    <recommendedName>
        <fullName evidence="2">AB hydrolase-1 domain-containing protein</fullName>
    </recommendedName>
</protein>
<gene>
    <name evidence="3" type="ORF">YP76_20510</name>
</gene>
<reference evidence="3 4" key="1">
    <citation type="submission" date="2015-04" db="EMBL/GenBank/DDBJ databases">
        <title>Genome sequence of aromatic hydrocarbons-degrading Sphingobium chungbukense DJ77.</title>
        <authorList>
            <person name="Kim Y.-C."/>
            <person name="Chae J.-C."/>
        </authorList>
    </citation>
    <scope>NUCLEOTIDE SEQUENCE [LARGE SCALE GENOMIC DNA]</scope>
    <source>
        <strain evidence="3 4">DJ77</strain>
    </source>
</reference>
<dbReference type="Gene3D" id="3.40.50.1820">
    <property type="entry name" value="alpha/beta hydrolase"/>
    <property type="match status" value="1"/>
</dbReference>
<dbReference type="InterPro" id="IPR000073">
    <property type="entry name" value="AB_hydrolase_1"/>
</dbReference>
<dbReference type="PATRIC" id="fig|56193.3.peg.4308"/>
<dbReference type="PANTHER" id="PTHR43798">
    <property type="entry name" value="MONOACYLGLYCEROL LIPASE"/>
    <property type="match status" value="1"/>
</dbReference>
<dbReference type="InterPro" id="IPR050266">
    <property type="entry name" value="AB_hydrolase_sf"/>
</dbReference>
<keyword evidence="1" id="KW-0378">Hydrolase</keyword>
<dbReference type="Pfam" id="PF00561">
    <property type="entry name" value="Abhydrolase_1"/>
    <property type="match status" value="1"/>
</dbReference>
<evidence type="ECO:0000313" key="4">
    <source>
        <dbReference type="Proteomes" id="UP000033874"/>
    </source>
</evidence>
<dbReference type="PRINTS" id="PR00111">
    <property type="entry name" value="ABHYDROLASE"/>
</dbReference>
<accession>A0A0M3AJW0</accession>
<evidence type="ECO:0000259" key="2">
    <source>
        <dbReference type="Pfam" id="PF00561"/>
    </source>
</evidence>
<name>A0A0M3AJW0_9SPHN</name>
<sequence length="263" mass="29193">MRNSFTHDGRMLSYTIEGSGPVLLFLHGLGGNAENWVLQRAAFARTHQVVALDLPGHGRSQGRDVPFTRYWESIEGICDHLGVTQLSLCGLSKGARAGLMFAARQPERVERIAVVNAFVHLTPADRQARLALYDVLIGPAGEQAWAKRLLSAMSVSGHPTIVRGFLKSLDSIDPHHIRARFQELIDYDQRPELAGIRCPVLLVRGEKDDFVPPYCVDEMHRLLTNSSIARLPDCGHLPYLEDPAAFNALLRHFLSGERRDTGA</sequence>
<dbReference type="Proteomes" id="UP000033874">
    <property type="component" value="Unassembled WGS sequence"/>
</dbReference>
<dbReference type="SUPFAM" id="SSF53474">
    <property type="entry name" value="alpha/beta-Hydrolases"/>
    <property type="match status" value="1"/>
</dbReference>